<protein>
    <submittedName>
        <fullName evidence="1">Uncharacterized protein</fullName>
    </submittedName>
</protein>
<gene>
    <name evidence="1" type="ORF">M91_13299</name>
</gene>
<evidence type="ECO:0000313" key="2">
    <source>
        <dbReference type="Proteomes" id="UP000011080"/>
    </source>
</evidence>
<dbReference type="Proteomes" id="UP000011080">
    <property type="component" value="Unassembled WGS sequence"/>
</dbReference>
<sequence length="50" mass="5267">QSPLSMGFSRQEYWCGLPRPPPGDLPNPGIKPPSLTSSALACGFFTTSAT</sequence>
<feature type="non-terminal residue" evidence="1">
    <location>
        <position position="1"/>
    </location>
</feature>
<proteinExistence type="predicted"/>
<organism evidence="1 2">
    <name type="scientific">Bos mutus</name>
    <name type="common">wild yak</name>
    <dbReference type="NCBI Taxonomy" id="72004"/>
    <lineage>
        <taxon>Eukaryota</taxon>
        <taxon>Metazoa</taxon>
        <taxon>Chordata</taxon>
        <taxon>Craniata</taxon>
        <taxon>Vertebrata</taxon>
        <taxon>Euteleostomi</taxon>
        <taxon>Mammalia</taxon>
        <taxon>Eutheria</taxon>
        <taxon>Laurasiatheria</taxon>
        <taxon>Artiodactyla</taxon>
        <taxon>Ruminantia</taxon>
        <taxon>Pecora</taxon>
        <taxon>Bovidae</taxon>
        <taxon>Bovinae</taxon>
        <taxon>Bos</taxon>
    </lineage>
</organism>
<evidence type="ECO:0000313" key="1">
    <source>
        <dbReference type="EMBL" id="ELR52688.1"/>
    </source>
</evidence>
<accession>L8I926</accession>
<name>L8I926_9CETA</name>
<reference evidence="1 2" key="1">
    <citation type="journal article" date="2012" name="Nat. Genet.">
        <title>The yak genome and adaptation to life at high altitude.</title>
        <authorList>
            <person name="Qiu Q."/>
            <person name="Zhang G."/>
            <person name="Ma T."/>
            <person name="Qian W."/>
            <person name="Wang J."/>
            <person name="Ye Z."/>
            <person name="Cao C."/>
            <person name="Hu Q."/>
            <person name="Kim J."/>
            <person name="Larkin D.M."/>
            <person name="Auvil L."/>
            <person name="Capitanu B."/>
            <person name="Ma J."/>
            <person name="Lewin H.A."/>
            <person name="Qian X."/>
            <person name="Lang Y."/>
            <person name="Zhou R."/>
            <person name="Wang L."/>
            <person name="Wang K."/>
            <person name="Xia J."/>
            <person name="Liao S."/>
            <person name="Pan S."/>
            <person name="Lu X."/>
            <person name="Hou H."/>
            <person name="Wang Y."/>
            <person name="Zang X."/>
            <person name="Yin Y."/>
            <person name="Ma H."/>
            <person name="Zhang J."/>
            <person name="Wang Z."/>
            <person name="Zhang Y."/>
            <person name="Zhang D."/>
            <person name="Yonezawa T."/>
            <person name="Hasegawa M."/>
            <person name="Zhong Y."/>
            <person name="Liu W."/>
            <person name="Zhang Y."/>
            <person name="Huang Z."/>
            <person name="Zhang S."/>
            <person name="Long R."/>
            <person name="Yang H."/>
            <person name="Wang J."/>
            <person name="Lenstra J.A."/>
            <person name="Cooper D.N."/>
            <person name="Wu Y."/>
            <person name="Wang J."/>
            <person name="Shi P."/>
            <person name="Wang J."/>
            <person name="Liu J."/>
        </authorList>
    </citation>
    <scope>NUCLEOTIDE SEQUENCE [LARGE SCALE GENOMIC DNA]</scope>
    <source>
        <strain evidence="2">yakQH1</strain>
    </source>
</reference>
<dbReference type="EMBL" id="JH881699">
    <property type="protein sequence ID" value="ELR52688.1"/>
    <property type="molecule type" value="Genomic_DNA"/>
</dbReference>
<dbReference type="AlphaFoldDB" id="L8I926"/>
<feature type="non-terminal residue" evidence="1">
    <location>
        <position position="50"/>
    </location>
</feature>